<dbReference type="Proteomes" id="UP001528850">
    <property type="component" value="Unassembled WGS sequence"/>
</dbReference>
<proteinExistence type="predicted"/>
<keyword evidence="3" id="KW-1185">Reference proteome</keyword>
<gene>
    <name evidence="2" type="ORF">P3W24_02570</name>
</gene>
<evidence type="ECO:0000313" key="3">
    <source>
        <dbReference type="Proteomes" id="UP001528850"/>
    </source>
</evidence>
<sequence length="83" mass="9442">MSIRVGYYRHYKGMRYRVLGTVQHSETLEAMVLYKPLYGGYGLTVRPAAMFAETIEHDGRTQPRFAFDGEADDVLGPILEQIS</sequence>
<protein>
    <submittedName>
        <fullName evidence="2">DUF1653 domain-containing protein</fullName>
    </submittedName>
</protein>
<feature type="domain" description="DUF1653" evidence="1">
    <location>
        <begin position="6"/>
        <end position="66"/>
    </location>
</feature>
<evidence type="ECO:0000259" key="1">
    <source>
        <dbReference type="Pfam" id="PF07866"/>
    </source>
</evidence>
<dbReference type="Gene3D" id="2.30.30.320">
    <property type="entry name" value="DUF1653-like domain"/>
    <property type="match status" value="1"/>
</dbReference>
<dbReference type="Pfam" id="PF07866">
    <property type="entry name" value="DUF1653"/>
    <property type="match status" value="1"/>
</dbReference>
<name>A0ABT6B6Y0_9GAMM</name>
<dbReference type="RefSeq" id="WP_320550722.1">
    <property type="nucleotide sequence ID" value="NZ_JAQLOK010000002.1"/>
</dbReference>
<comment type="caution">
    <text evidence="2">The sequence shown here is derived from an EMBL/GenBank/DDBJ whole genome shotgun (WGS) entry which is preliminary data.</text>
</comment>
<organism evidence="2 3">
    <name type="scientific">Luteibacter sahnii</name>
    <dbReference type="NCBI Taxonomy" id="3021977"/>
    <lineage>
        <taxon>Bacteria</taxon>
        <taxon>Pseudomonadati</taxon>
        <taxon>Pseudomonadota</taxon>
        <taxon>Gammaproteobacteria</taxon>
        <taxon>Lysobacterales</taxon>
        <taxon>Rhodanobacteraceae</taxon>
        <taxon>Luteibacter</taxon>
    </lineage>
</organism>
<accession>A0ABT6B6Y0</accession>
<dbReference type="InterPro" id="IPR023387">
    <property type="entry name" value="DUF1653-like_dom"/>
</dbReference>
<evidence type="ECO:0000313" key="2">
    <source>
        <dbReference type="EMBL" id="MDF4023857.1"/>
    </source>
</evidence>
<reference evidence="2 3" key="1">
    <citation type="journal article" date="2024" name="Curr. Microbiol.">
        <title>Luteibacter sahnii sp. nov., A Novel Yellow-Colored Xanthomonadin Pigment Producing Probiotic Bacterium from Healthy Rice Seed Microbiome.</title>
        <authorList>
            <person name="Jaiswal G."/>
            <person name="Rana R."/>
            <person name="Nayak P.K."/>
            <person name="Chouhan R."/>
            <person name="Gandhi S.G."/>
            <person name="Patel H.K."/>
            <person name="Patil P.B."/>
        </authorList>
    </citation>
    <scope>NUCLEOTIDE SEQUENCE [LARGE SCALE GENOMIC DNA]</scope>
    <source>
        <strain evidence="2 3">PPL201</strain>
    </source>
</reference>
<dbReference type="EMBL" id="JARJJS010000001">
    <property type="protein sequence ID" value="MDF4023857.1"/>
    <property type="molecule type" value="Genomic_DNA"/>
</dbReference>
<dbReference type="InterPro" id="IPR037135">
    <property type="entry name" value="DUF1653-like_dom_sf"/>
</dbReference>